<evidence type="ECO:0000259" key="5">
    <source>
        <dbReference type="PROSITE" id="PS51063"/>
    </source>
</evidence>
<evidence type="ECO:0000259" key="4">
    <source>
        <dbReference type="PROSITE" id="PS50042"/>
    </source>
</evidence>
<dbReference type="InterPro" id="IPR000595">
    <property type="entry name" value="cNMP-bd_dom"/>
</dbReference>
<dbReference type="InterPro" id="IPR012318">
    <property type="entry name" value="HTH_CRP"/>
</dbReference>
<dbReference type="SMART" id="SM00100">
    <property type="entry name" value="cNMP"/>
    <property type="match status" value="1"/>
</dbReference>
<comment type="caution">
    <text evidence="6">The sequence shown here is derived from an EMBL/GenBank/DDBJ whole genome shotgun (WGS) entry which is preliminary data.</text>
</comment>
<keyword evidence="7" id="KW-1185">Reference proteome</keyword>
<evidence type="ECO:0000313" key="6">
    <source>
        <dbReference type="EMBL" id="MDX8528301.1"/>
    </source>
</evidence>
<dbReference type="Pfam" id="PF13545">
    <property type="entry name" value="HTH_Crp_2"/>
    <property type="match status" value="1"/>
</dbReference>
<dbReference type="InterPro" id="IPR014710">
    <property type="entry name" value="RmlC-like_jellyroll"/>
</dbReference>
<dbReference type="InterPro" id="IPR018490">
    <property type="entry name" value="cNMP-bd_dom_sf"/>
</dbReference>
<dbReference type="SMART" id="SM00419">
    <property type="entry name" value="HTH_CRP"/>
    <property type="match status" value="1"/>
</dbReference>
<organism evidence="6 7">
    <name type="scientific">Mesorhizobium montanum</name>
    <dbReference type="NCBI Taxonomy" id="3072323"/>
    <lineage>
        <taxon>Bacteria</taxon>
        <taxon>Pseudomonadati</taxon>
        <taxon>Pseudomonadota</taxon>
        <taxon>Alphaproteobacteria</taxon>
        <taxon>Hyphomicrobiales</taxon>
        <taxon>Phyllobacteriaceae</taxon>
        <taxon>Mesorhizobium</taxon>
    </lineage>
</organism>
<feature type="domain" description="HTH crp-type" evidence="5">
    <location>
        <begin position="147"/>
        <end position="215"/>
    </location>
</feature>
<protein>
    <submittedName>
        <fullName evidence="6">Helix-turn-helix domain-containing protein</fullName>
    </submittedName>
</protein>
<dbReference type="Pfam" id="PF00027">
    <property type="entry name" value="cNMP_binding"/>
    <property type="match status" value="1"/>
</dbReference>
<keyword evidence="2" id="KW-0238">DNA-binding</keyword>
<name>A0ABU4ZSB9_9HYPH</name>
<reference evidence="6 7" key="1">
    <citation type="submission" date="2023-08" db="EMBL/GenBank/DDBJ databases">
        <title>Implementing the SeqCode for naming new Mesorhizobium species isolated from Vachellia karroo root nodules.</title>
        <authorList>
            <person name="Van Lill M."/>
        </authorList>
    </citation>
    <scope>NUCLEOTIDE SEQUENCE [LARGE SCALE GENOMIC DNA]</scope>
    <source>
        <strain evidence="6 7">MSK 1335</strain>
    </source>
</reference>
<dbReference type="EMBL" id="JAVIJF010000025">
    <property type="protein sequence ID" value="MDX8528301.1"/>
    <property type="molecule type" value="Genomic_DNA"/>
</dbReference>
<dbReference type="PANTHER" id="PTHR24567:SF26">
    <property type="entry name" value="REGULATORY PROTEIN YEIL"/>
    <property type="match status" value="1"/>
</dbReference>
<dbReference type="InterPro" id="IPR036388">
    <property type="entry name" value="WH-like_DNA-bd_sf"/>
</dbReference>
<dbReference type="Gene3D" id="2.60.120.10">
    <property type="entry name" value="Jelly Rolls"/>
    <property type="match status" value="1"/>
</dbReference>
<proteinExistence type="predicted"/>
<feature type="domain" description="Cyclic nucleotide-binding" evidence="4">
    <location>
        <begin position="13"/>
        <end position="133"/>
    </location>
</feature>
<keyword evidence="1" id="KW-0805">Transcription regulation</keyword>
<gene>
    <name evidence="6" type="ORF">RFM68_27875</name>
</gene>
<dbReference type="PANTHER" id="PTHR24567">
    <property type="entry name" value="CRP FAMILY TRANSCRIPTIONAL REGULATORY PROTEIN"/>
    <property type="match status" value="1"/>
</dbReference>
<dbReference type="RefSeq" id="WP_320236295.1">
    <property type="nucleotide sequence ID" value="NZ_JAVIJF010000025.1"/>
</dbReference>
<dbReference type="CDD" id="cd00038">
    <property type="entry name" value="CAP_ED"/>
    <property type="match status" value="1"/>
</dbReference>
<dbReference type="PROSITE" id="PS51063">
    <property type="entry name" value="HTH_CRP_2"/>
    <property type="match status" value="1"/>
</dbReference>
<evidence type="ECO:0000313" key="7">
    <source>
        <dbReference type="Proteomes" id="UP001276840"/>
    </source>
</evidence>
<evidence type="ECO:0000256" key="2">
    <source>
        <dbReference type="ARBA" id="ARBA00023125"/>
    </source>
</evidence>
<sequence>MTYEDVELEELPLFRGLPAPRRTNLLRHAMVHGVPSGTVLFEQGDVPNFQLIVLAGSAHLFGRSTEGREVLIEAVRAPDLIIPAAVLTGAPYLMQARVPEPSRFLLIHAAAFRAAVEAEPLLAHAAIGSLAAQFRRMVRQIKNLKLRNSIERVGCYLLALSKRQGTPDRAVLPFEKTLIASELGITRESFSRALSSLGKSGIRVDGQMIEILDATRLAAVCAPDPLIDETDGEGFPI</sequence>
<dbReference type="InterPro" id="IPR050397">
    <property type="entry name" value="Env_Response_Regulators"/>
</dbReference>
<dbReference type="InterPro" id="IPR036390">
    <property type="entry name" value="WH_DNA-bd_sf"/>
</dbReference>
<evidence type="ECO:0000256" key="1">
    <source>
        <dbReference type="ARBA" id="ARBA00023015"/>
    </source>
</evidence>
<keyword evidence="3" id="KW-0804">Transcription</keyword>
<dbReference type="SUPFAM" id="SSF46785">
    <property type="entry name" value="Winged helix' DNA-binding domain"/>
    <property type="match status" value="1"/>
</dbReference>
<accession>A0ABU4ZSB9</accession>
<dbReference type="SUPFAM" id="SSF51206">
    <property type="entry name" value="cAMP-binding domain-like"/>
    <property type="match status" value="1"/>
</dbReference>
<dbReference type="PROSITE" id="PS50042">
    <property type="entry name" value="CNMP_BINDING_3"/>
    <property type="match status" value="1"/>
</dbReference>
<dbReference type="Gene3D" id="1.10.10.10">
    <property type="entry name" value="Winged helix-like DNA-binding domain superfamily/Winged helix DNA-binding domain"/>
    <property type="match status" value="1"/>
</dbReference>
<dbReference type="Proteomes" id="UP001276840">
    <property type="component" value="Unassembled WGS sequence"/>
</dbReference>
<evidence type="ECO:0000256" key="3">
    <source>
        <dbReference type="ARBA" id="ARBA00023163"/>
    </source>
</evidence>